<evidence type="ECO:0000313" key="7">
    <source>
        <dbReference type="Proteomes" id="UP000192284"/>
    </source>
</evidence>
<evidence type="ECO:0000256" key="2">
    <source>
        <dbReference type="ARBA" id="ARBA00022643"/>
    </source>
</evidence>
<evidence type="ECO:0000256" key="1">
    <source>
        <dbReference type="ARBA" id="ARBA00022630"/>
    </source>
</evidence>
<keyword evidence="4" id="KW-0503">Monooxygenase</keyword>
<dbReference type="GO" id="GO:0046306">
    <property type="term" value="P:alkanesulfonate catabolic process"/>
    <property type="evidence" value="ECO:0007669"/>
    <property type="project" value="TreeGrafter"/>
</dbReference>
<dbReference type="InterPro" id="IPR011251">
    <property type="entry name" value="Luciferase-like_dom"/>
</dbReference>
<evidence type="ECO:0000256" key="4">
    <source>
        <dbReference type="ARBA" id="ARBA00023033"/>
    </source>
</evidence>
<gene>
    <name evidence="6" type="ORF">BST12_16840</name>
</gene>
<dbReference type="Proteomes" id="UP000192284">
    <property type="component" value="Unassembled WGS sequence"/>
</dbReference>
<dbReference type="PANTHER" id="PTHR42847:SF4">
    <property type="entry name" value="ALKANESULFONATE MONOOXYGENASE-RELATED"/>
    <property type="match status" value="1"/>
</dbReference>
<dbReference type="EMBL" id="MVHE01000027">
    <property type="protein sequence ID" value="ORA19613.1"/>
    <property type="molecule type" value="Genomic_DNA"/>
</dbReference>
<keyword evidence="3" id="KW-0560">Oxidoreductase</keyword>
<dbReference type="RefSeq" id="WP_083114254.1">
    <property type="nucleotide sequence ID" value="NZ_JACKTS010000040.1"/>
</dbReference>
<dbReference type="Pfam" id="PF00296">
    <property type="entry name" value="Bac_luciferase"/>
    <property type="match status" value="1"/>
</dbReference>
<feature type="domain" description="Luciferase-like" evidence="5">
    <location>
        <begin position="10"/>
        <end position="237"/>
    </location>
</feature>
<dbReference type="AlphaFoldDB" id="A0A1W9ZPM6"/>
<dbReference type="InterPro" id="IPR036661">
    <property type="entry name" value="Luciferase-like_sf"/>
</dbReference>
<evidence type="ECO:0000256" key="3">
    <source>
        <dbReference type="ARBA" id="ARBA00023002"/>
    </source>
</evidence>
<dbReference type="InterPro" id="IPR019921">
    <property type="entry name" value="Lucif-like_OxRdtase_Rv2161c"/>
</dbReference>
<accession>A0A1W9ZPM6</accession>
<keyword evidence="1" id="KW-0285">Flavoprotein</keyword>
<proteinExistence type="predicted"/>
<dbReference type="InterPro" id="IPR050172">
    <property type="entry name" value="SsuD_RutA_monooxygenase"/>
</dbReference>
<evidence type="ECO:0000313" key="6">
    <source>
        <dbReference type="EMBL" id="ORA19613.1"/>
    </source>
</evidence>
<keyword evidence="2" id="KW-0288">FMN</keyword>
<comment type="caution">
    <text evidence="6">The sequence shown here is derived from an EMBL/GenBank/DDBJ whole genome shotgun (WGS) entry which is preliminary data.</text>
</comment>
<sequence length="285" mass="30671">MRIGVVFPQTELGGDPAVLRAYGLGVEELGYTHILAYDHVVGADPEMHQGWWGPYDIDSTFHEPFVMFGYLAAVTSLELVTGIIILPQRQSVLVAKQAAEVDLLTGGRFRLGVGLGWNAVEFEALGEKFSNRGKRSEEQVEVLRKLWTERSVTFAGKYHTVTGAGLAPLPSQQPIPVWFGAASDRAYERAGRLGDGWFPMMEPGPGLDYAREQVHRAATAAGRDAGGLGMEGRVSWTGDLEKIAADIAAWKAAGATHVSVNTMKAGLAGVDDHLAALERVAAELS</sequence>
<reference evidence="6 7" key="1">
    <citation type="submission" date="2017-02" db="EMBL/GenBank/DDBJ databases">
        <title>The new phylogeny of genus Mycobacterium.</title>
        <authorList>
            <person name="Tortoli E."/>
            <person name="Trovato A."/>
            <person name="Cirillo D.M."/>
        </authorList>
    </citation>
    <scope>NUCLEOTIDE SEQUENCE [LARGE SCALE GENOMIC DNA]</scope>
    <source>
        <strain evidence="6 7">DSM 45057</strain>
    </source>
</reference>
<dbReference type="PANTHER" id="PTHR42847">
    <property type="entry name" value="ALKANESULFONATE MONOOXYGENASE"/>
    <property type="match status" value="1"/>
</dbReference>
<organism evidence="6 7">
    <name type="scientific">Mycobacterium angelicum</name>
    <dbReference type="NCBI Taxonomy" id="470074"/>
    <lineage>
        <taxon>Bacteria</taxon>
        <taxon>Bacillati</taxon>
        <taxon>Actinomycetota</taxon>
        <taxon>Actinomycetes</taxon>
        <taxon>Mycobacteriales</taxon>
        <taxon>Mycobacteriaceae</taxon>
        <taxon>Mycobacterium</taxon>
    </lineage>
</organism>
<evidence type="ECO:0000259" key="5">
    <source>
        <dbReference type="Pfam" id="PF00296"/>
    </source>
</evidence>
<dbReference type="Gene3D" id="3.20.20.30">
    <property type="entry name" value="Luciferase-like domain"/>
    <property type="match status" value="1"/>
</dbReference>
<dbReference type="GO" id="GO:0008726">
    <property type="term" value="F:alkanesulfonate monooxygenase activity"/>
    <property type="evidence" value="ECO:0007669"/>
    <property type="project" value="TreeGrafter"/>
</dbReference>
<name>A0A1W9ZPM6_MYCAN</name>
<dbReference type="OrthoDB" id="9781803at2"/>
<protein>
    <submittedName>
        <fullName evidence="6">LLM class F420-dependent oxidoreductase</fullName>
    </submittedName>
</protein>
<dbReference type="SUPFAM" id="SSF51679">
    <property type="entry name" value="Bacterial luciferase-like"/>
    <property type="match status" value="1"/>
</dbReference>
<keyword evidence="7" id="KW-1185">Reference proteome</keyword>
<dbReference type="NCBIfam" id="TIGR03619">
    <property type="entry name" value="F420_Rv2161c"/>
    <property type="match status" value="1"/>
</dbReference>